<dbReference type="CDD" id="cd00093">
    <property type="entry name" value="HTH_XRE"/>
    <property type="match status" value="1"/>
</dbReference>
<protein>
    <submittedName>
        <fullName evidence="3">Pyridoxamine 5'-phosphate oxidase family protein</fullName>
    </submittedName>
</protein>
<dbReference type="InterPro" id="IPR010982">
    <property type="entry name" value="Lambda_DNA-bd_dom_sf"/>
</dbReference>
<organism evidence="3 4">
    <name type="scientific">Streptomyces genisteinicus</name>
    <dbReference type="NCBI Taxonomy" id="2768068"/>
    <lineage>
        <taxon>Bacteria</taxon>
        <taxon>Bacillati</taxon>
        <taxon>Actinomycetota</taxon>
        <taxon>Actinomycetes</taxon>
        <taxon>Kitasatosporales</taxon>
        <taxon>Streptomycetaceae</taxon>
        <taxon>Streptomyces</taxon>
    </lineage>
</organism>
<gene>
    <name evidence="3" type="ORF">IAG43_30345</name>
</gene>
<dbReference type="InterPro" id="IPR012349">
    <property type="entry name" value="Split_barrel_FMN-bd"/>
</dbReference>
<evidence type="ECO:0000313" key="3">
    <source>
        <dbReference type="EMBL" id="QNP66799.1"/>
    </source>
</evidence>
<dbReference type="GO" id="GO:0003677">
    <property type="term" value="F:DNA binding"/>
    <property type="evidence" value="ECO:0007669"/>
    <property type="project" value="InterPro"/>
</dbReference>
<reference evidence="3 4" key="1">
    <citation type="submission" date="2020-08" db="EMBL/GenBank/DDBJ databases">
        <title>A novel species.</title>
        <authorList>
            <person name="Gao J."/>
        </authorList>
    </citation>
    <scope>NUCLEOTIDE SEQUENCE [LARGE SCALE GENOMIC DNA]</scope>
    <source>
        <strain evidence="3 4">CRPJ-33</strain>
    </source>
</reference>
<keyword evidence="4" id="KW-1185">Reference proteome</keyword>
<evidence type="ECO:0000256" key="1">
    <source>
        <dbReference type="SAM" id="MobiDB-lite"/>
    </source>
</evidence>
<name>A0A7H0I1Y3_9ACTN</name>
<dbReference type="EMBL" id="CP060825">
    <property type="protein sequence ID" value="QNP66799.1"/>
    <property type="molecule type" value="Genomic_DNA"/>
</dbReference>
<dbReference type="SUPFAM" id="SSF47413">
    <property type="entry name" value="lambda repressor-like DNA-binding domains"/>
    <property type="match status" value="1"/>
</dbReference>
<feature type="region of interest" description="Disordered" evidence="1">
    <location>
        <begin position="1"/>
        <end position="22"/>
    </location>
</feature>
<dbReference type="SMART" id="SM00530">
    <property type="entry name" value="HTH_XRE"/>
    <property type="match status" value="1"/>
</dbReference>
<dbReference type="Proteomes" id="UP000516230">
    <property type="component" value="Chromosome"/>
</dbReference>
<dbReference type="InterPro" id="IPR001387">
    <property type="entry name" value="Cro/C1-type_HTH"/>
</dbReference>
<proteinExistence type="predicted"/>
<dbReference type="InterPro" id="IPR024747">
    <property type="entry name" value="Pyridox_Oxase-rel"/>
</dbReference>
<dbReference type="SUPFAM" id="SSF50475">
    <property type="entry name" value="FMN-binding split barrel"/>
    <property type="match status" value="1"/>
</dbReference>
<dbReference type="RefSeq" id="WP_187743855.1">
    <property type="nucleotide sequence ID" value="NZ_CP060825.1"/>
</dbReference>
<sequence>MSGQAHPGPPGPGGARTSGDIGRRVAARRKQLGLSREELALRAASAPGYIEYLEEKTAAPGMGFLLRLADALETTVTALTGGDAEQSGGVGRAGYHPQLVELAADECWSLLGTHGVGRVAVTAPDGPAILPVNYVVADREVAFRTSAGSMPGRVAGGETAFEVDHIDEAFSQGWSVLVVGTARTVTDEAGVSRLDGMAYSEPWAGGDRDLWVALSAERVTGRRILVRGAPGTM</sequence>
<dbReference type="Gene3D" id="2.30.110.10">
    <property type="entry name" value="Electron Transport, Fmn-binding Protein, Chain A"/>
    <property type="match status" value="1"/>
</dbReference>
<accession>A0A7H0I1Y3</accession>
<evidence type="ECO:0000259" key="2">
    <source>
        <dbReference type="PROSITE" id="PS50943"/>
    </source>
</evidence>
<dbReference type="Pfam" id="PF12900">
    <property type="entry name" value="Pyridox_ox_2"/>
    <property type="match status" value="1"/>
</dbReference>
<dbReference type="Pfam" id="PF01381">
    <property type="entry name" value="HTH_3"/>
    <property type="match status" value="1"/>
</dbReference>
<dbReference type="KEGG" id="sgj:IAG43_30345"/>
<dbReference type="Gene3D" id="1.10.260.40">
    <property type="entry name" value="lambda repressor-like DNA-binding domains"/>
    <property type="match status" value="1"/>
</dbReference>
<feature type="domain" description="HTH cro/C1-type" evidence="2">
    <location>
        <begin position="25"/>
        <end position="79"/>
    </location>
</feature>
<evidence type="ECO:0000313" key="4">
    <source>
        <dbReference type="Proteomes" id="UP000516230"/>
    </source>
</evidence>
<dbReference type="PROSITE" id="PS50943">
    <property type="entry name" value="HTH_CROC1"/>
    <property type="match status" value="1"/>
</dbReference>
<dbReference type="AlphaFoldDB" id="A0A7H0I1Y3"/>